<feature type="region of interest" description="Disordered" evidence="1">
    <location>
        <begin position="1"/>
        <end position="23"/>
    </location>
</feature>
<dbReference type="InterPro" id="IPR000210">
    <property type="entry name" value="BTB/POZ_dom"/>
</dbReference>
<dbReference type="InterPro" id="IPR011333">
    <property type="entry name" value="SKP1/BTB/POZ_sf"/>
</dbReference>
<organism evidence="3 4">
    <name type="scientific">Ganoderma sinense ZZ0214-1</name>
    <dbReference type="NCBI Taxonomy" id="1077348"/>
    <lineage>
        <taxon>Eukaryota</taxon>
        <taxon>Fungi</taxon>
        <taxon>Dikarya</taxon>
        <taxon>Basidiomycota</taxon>
        <taxon>Agaricomycotina</taxon>
        <taxon>Agaricomycetes</taxon>
        <taxon>Polyporales</taxon>
        <taxon>Polyporaceae</taxon>
        <taxon>Ganoderma</taxon>
    </lineage>
</organism>
<evidence type="ECO:0000313" key="3">
    <source>
        <dbReference type="EMBL" id="PIL33271.1"/>
    </source>
</evidence>
<evidence type="ECO:0000313" key="4">
    <source>
        <dbReference type="Proteomes" id="UP000230002"/>
    </source>
</evidence>
<dbReference type="Pfam" id="PF00651">
    <property type="entry name" value="BTB"/>
    <property type="match status" value="1"/>
</dbReference>
<dbReference type="AlphaFoldDB" id="A0A2G8SHP8"/>
<comment type="caution">
    <text evidence="3">The sequence shown here is derived from an EMBL/GenBank/DDBJ whole genome shotgun (WGS) entry which is preliminary data.</text>
</comment>
<dbReference type="OrthoDB" id="2800059at2759"/>
<protein>
    <recommendedName>
        <fullName evidence="2">BTB domain-containing protein</fullName>
    </recommendedName>
</protein>
<keyword evidence="4" id="KW-1185">Reference proteome</keyword>
<dbReference type="Proteomes" id="UP000230002">
    <property type="component" value="Unassembled WGS sequence"/>
</dbReference>
<dbReference type="PROSITE" id="PS50097">
    <property type="entry name" value="BTB"/>
    <property type="match status" value="1"/>
</dbReference>
<dbReference type="Gene3D" id="3.30.710.10">
    <property type="entry name" value="Potassium Channel Kv1.1, Chain A"/>
    <property type="match status" value="1"/>
</dbReference>
<dbReference type="SMART" id="SM00225">
    <property type="entry name" value="BTB"/>
    <property type="match status" value="1"/>
</dbReference>
<dbReference type="STRING" id="1077348.A0A2G8SHP8"/>
<proteinExistence type="predicted"/>
<sequence>MSSGSDGPRSSKRTRVDEEDGPPVLQRDEDVWLSDGNIVVIASDTVAFRVHKSILSLRSEVFSDLFSLPDANMAETMDGLPVVHVSDSPDDIRRLLLVLCCGKNYYYNRDVLVPVPFAVLASLIRMAHKYAIQDVLDDALSRLKRYYTNDLSLWRDPDARARYVTATAHDAPAAVELARLTNTPLLLPTALLVCVGLAETYSVADDGSGGAAESHVATLSVPERARLVHVKGYLTQACATRALYLVAAVPSAGCASRRACTASKEALLEEFREPGNVYSLRVRHISDGNALTPIAEKLWQDDDWERFCGVCREALAKMDAKGVKALWSTLPALFEVDIDKDVWRNGEAPAGGAS</sequence>
<feature type="domain" description="BTB" evidence="2">
    <location>
        <begin position="36"/>
        <end position="108"/>
    </location>
</feature>
<reference evidence="3 4" key="1">
    <citation type="journal article" date="2015" name="Sci. Rep.">
        <title>Chromosome-level genome map provides insights into diverse defense mechanisms in the medicinal fungus Ganoderma sinense.</title>
        <authorList>
            <person name="Zhu Y."/>
            <person name="Xu J."/>
            <person name="Sun C."/>
            <person name="Zhou S."/>
            <person name="Xu H."/>
            <person name="Nelson D.R."/>
            <person name="Qian J."/>
            <person name="Song J."/>
            <person name="Luo H."/>
            <person name="Xiang L."/>
            <person name="Li Y."/>
            <person name="Xu Z."/>
            <person name="Ji A."/>
            <person name="Wang L."/>
            <person name="Lu S."/>
            <person name="Hayward A."/>
            <person name="Sun W."/>
            <person name="Li X."/>
            <person name="Schwartz D.C."/>
            <person name="Wang Y."/>
            <person name="Chen S."/>
        </authorList>
    </citation>
    <scope>NUCLEOTIDE SEQUENCE [LARGE SCALE GENOMIC DNA]</scope>
    <source>
        <strain evidence="3 4">ZZ0214-1</strain>
    </source>
</reference>
<evidence type="ECO:0000259" key="2">
    <source>
        <dbReference type="PROSITE" id="PS50097"/>
    </source>
</evidence>
<name>A0A2G8SHP8_9APHY</name>
<dbReference type="EMBL" id="AYKW01000008">
    <property type="protein sequence ID" value="PIL33271.1"/>
    <property type="molecule type" value="Genomic_DNA"/>
</dbReference>
<accession>A0A2G8SHP8</accession>
<gene>
    <name evidence="3" type="ORF">GSI_04721</name>
</gene>
<dbReference type="SUPFAM" id="SSF54695">
    <property type="entry name" value="POZ domain"/>
    <property type="match status" value="1"/>
</dbReference>
<evidence type="ECO:0000256" key="1">
    <source>
        <dbReference type="SAM" id="MobiDB-lite"/>
    </source>
</evidence>